<feature type="modified residue" description="4-aspartylphosphate" evidence="1">
    <location>
        <position position="57"/>
    </location>
</feature>
<evidence type="ECO:0000256" key="1">
    <source>
        <dbReference type="PROSITE-ProRule" id="PRU00169"/>
    </source>
</evidence>
<name>A0A1I1LQ01_9FLAO</name>
<dbReference type="RefSeq" id="WP_091490895.1">
    <property type="nucleotide sequence ID" value="NZ_FOMH01000002.1"/>
</dbReference>
<dbReference type="InterPro" id="IPR011006">
    <property type="entry name" value="CheY-like_superfamily"/>
</dbReference>
<dbReference type="EMBL" id="FOMH01000002">
    <property type="protein sequence ID" value="SFC74632.1"/>
    <property type="molecule type" value="Genomic_DNA"/>
</dbReference>
<dbReference type="PANTHER" id="PTHR44520">
    <property type="entry name" value="RESPONSE REGULATOR RCP1-RELATED"/>
    <property type="match status" value="1"/>
</dbReference>
<dbReference type="Proteomes" id="UP000199672">
    <property type="component" value="Unassembled WGS sequence"/>
</dbReference>
<feature type="domain" description="Response regulatory" evidence="2">
    <location>
        <begin position="3"/>
        <end position="125"/>
    </location>
</feature>
<dbReference type="PROSITE" id="PS50110">
    <property type="entry name" value="RESPONSE_REGULATORY"/>
    <property type="match status" value="1"/>
</dbReference>
<dbReference type="InterPro" id="IPR001789">
    <property type="entry name" value="Sig_transdc_resp-reg_receiver"/>
</dbReference>
<reference evidence="4" key="1">
    <citation type="submission" date="2016-10" db="EMBL/GenBank/DDBJ databases">
        <authorList>
            <person name="Varghese N."/>
            <person name="Submissions S."/>
        </authorList>
    </citation>
    <scope>NUCLEOTIDE SEQUENCE [LARGE SCALE GENOMIC DNA]</scope>
    <source>
        <strain evidence="4">CGMCC 1.10370</strain>
    </source>
</reference>
<proteinExistence type="predicted"/>
<dbReference type="SMART" id="SM00448">
    <property type="entry name" value="REC"/>
    <property type="match status" value="1"/>
</dbReference>
<dbReference type="AlphaFoldDB" id="A0A1I1LQ01"/>
<protein>
    <submittedName>
        <fullName evidence="3">Response regulator receiver domain-containing protein</fullName>
    </submittedName>
</protein>
<evidence type="ECO:0000313" key="4">
    <source>
        <dbReference type="Proteomes" id="UP000199672"/>
    </source>
</evidence>
<keyword evidence="4" id="KW-1185">Reference proteome</keyword>
<gene>
    <name evidence="3" type="ORF">SAMN05216297_102121</name>
</gene>
<dbReference type="GO" id="GO:0000160">
    <property type="term" value="P:phosphorelay signal transduction system"/>
    <property type="evidence" value="ECO:0007669"/>
    <property type="project" value="InterPro"/>
</dbReference>
<dbReference type="InterPro" id="IPR052893">
    <property type="entry name" value="TCS_response_regulator"/>
</dbReference>
<evidence type="ECO:0000259" key="2">
    <source>
        <dbReference type="PROSITE" id="PS50110"/>
    </source>
</evidence>
<dbReference type="STRING" id="739143.SAMN05216297_102121"/>
<dbReference type="Gene3D" id="3.40.50.2300">
    <property type="match status" value="1"/>
</dbReference>
<organism evidence="3 4">
    <name type="scientific">Flavobacterium phragmitis</name>
    <dbReference type="NCBI Taxonomy" id="739143"/>
    <lineage>
        <taxon>Bacteria</taxon>
        <taxon>Pseudomonadati</taxon>
        <taxon>Bacteroidota</taxon>
        <taxon>Flavobacteriia</taxon>
        <taxon>Flavobacteriales</taxon>
        <taxon>Flavobacteriaceae</taxon>
        <taxon>Flavobacterium</taxon>
    </lineage>
</organism>
<dbReference type="OrthoDB" id="7631574at2"/>
<dbReference type="PANTHER" id="PTHR44520:SF2">
    <property type="entry name" value="RESPONSE REGULATOR RCP1"/>
    <property type="match status" value="1"/>
</dbReference>
<dbReference type="Pfam" id="PF00072">
    <property type="entry name" value="Response_reg"/>
    <property type="match status" value="1"/>
</dbReference>
<dbReference type="SUPFAM" id="SSF52172">
    <property type="entry name" value="CheY-like"/>
    <property type="match status" value="1"/>
</dbReference>
<sequence>MKNIYFADDDPDDREIFAEIFYEMFPLAGLRLFENGKALMEALSVKPDPLPDLILLDLQMPLKDGFECLKEIRSCSEDIKDIRVIIFSTSGNPRTMERAFGMGADFYAVKPVSYSDLKFLIRRVMEIDWKDPHAGHGFLLS</sequence>
<evidence type="ECO:0000313" key="3">
    <source>
        <dbReference type="EMBL" id="SFC74632.1"/>
    </source>
</evidence>
<keyword evidence="1" id="KW-0597">Phosphoprotein</keyword>
<accession>A0A1I1LQ01</accession>